<dbReference type="Gene3D" id="1.10.460.10">
    <property type="entry name" value="Topoisomerase I, domain 2"/>
    <property type="match status" value="1"/>
</dbReference>
<dbReference type="PROSITE" id="PS51925">
    <property type="entry name" value="SWIB_MDM2"/>
    <property type="match status" value="1"/>
</dbReference>
<evidence type="ECO:0000313" key="18">
    <source>
        <dbReference type="Proteomes" id="UP001501788"/>
    </source>
</evidence>
<proteinExistence type="inferred from homology"/>
<feature type="region of interest" description="Disordered" evidence="13">
    <location>
        <begin position="851"/>
        <end position="904"/>
    </location>
</feature>
<dbReference type="InterPro" id="IPR006171">
    <property type="entry name" value="TOPRIM_dom"/>
</dbReference>
<protein>
    <recommendedName>
        <fullName evidence="3">DNA topoisomerase</fullName>
        <ecNumber evidence="3">5.6.2.1</ecNumber>
    </recommendedName>
    <alternativeName>
        <fullName evidence="12">Omega-protein</fullName>
    </alternativeName>
    <alternativeName>
        <fullName evidence="11">Relaxing enzyme</fullName>
    </alternativeName>
    <alternativeName>
        <fullName evidence="9">Swivelase</fullName>
    </alternativeName>
    <alternativeName>
        <fullName evidence="10">Untwisting enzyme</fullName>
    </alternativeName>
</protein>
<evidence type="ECO:0000256" key="11">
    <source>
        <dbReference type="ARBA" id="ARBA00032235"/>
    </source>
</evidence>
<evidence type="ECO:0000256" key="13">
    <source>
        <dbReference type="SAM" id="MobiDB-lite"/>
    </source>
</evidence>
<feature type="domain" description="DM2" evidence="15">
    <location>
        <begin position="898"/>
        <end position="975"/>
    </location>
</feature>
<dbReference type="Gene3D" id="2.70.20.10">
    <property type="entry name" value="Topoisomerase I, domain 3"/>
    <property type="match status" value="1"/>
</dbReference>
<comment type="caution">
    <text evidence="17">The sequence shown here is derived from an EMBL/GenBank/DDBJ whole genome shotgun (WGS) entry which is preliminary data.</text>
</comment>
<dbReference type="InterPro" id="IPR023406">
    <property type="entry name" value="Topo_IA_AS"/>
</dbReference>
<evidence type="ECO:0000256" key="2">
    <source>
        <dbReference type="ARBA" id="ARBA00009446"/>
    </source>
</evidence>
<feature type="compositionally biased region" description="Low complexity" evidence="13">
    <location>
        <begin position="856"/>
        <end position="902"/>
    </location>
</feature>
<dbReference type="InterPro" id="IPR000380">
    <property type="entry name" value="Topo_IA"/>
</dbReference>
<dbReference type="PROSITE" id="PS52039">
    <property type="entry name" value="TOPO_IA_2"/>
    <property type="match status" value="1"/>
</dbReference>
<evidence type="ECO:0000256" key="9">
    <source>
        <dbReference type="ARBA" id="ARBA00030003"/>
    </source>
</evidence>
<feature type="domain" description="Topo IA-type catalytic" evidence="16">
    <location>
        <begin position="162"/>
        <end position="624"/>
    </location>
</feature>
<feature type="domain" description="Toprim" evidence="14">
    <location>
        <begin position="3"/>
        <end position="143"/>
    </location>
</feature>
<dbReference type="NCBIfam" id="NF006032">
    <property type="entry name" value="PRK08173.1"/>
    <property type="match status" value="1"/>
</dbReference>
<organism evidence="17 18">
    <name type="scientific">Acidovorax lacteus</name>
    <dbReference type="NCBI Taxonomy" id="1924988"/>
    <lineage>
        <taxon>Bacteria</taxon>
        <taxon>Pseudomonadati</taxon>
        <taxon>Pseudomonadota</taxon>
        <taxon>Betaproteobacteria</taxon>
        <taxon>Burkholderiales</taxon>
        <taxon>Comamonadaceae</taxon>
        <taxon>Acidovorax</taxon>
    </lineage>
</organism>
<keyword evidence="4" id="KW-0479">Metal-binding</keyword>
<evidence type="ECO:0000256" key="6">
    <source>
        <dbReference type="ARBA" id="ARBA00023029"/>
    </source>
</evidence>
<evidence type="ECO:0000313" key="17">
    <source>
        <dbReference type="EMBL" id="GAA4426438.1"/>
    </source>
</evidence>
<dbReference type="NCBIfam" id="NF011313">
    <property type="entry name" value="PRK14724.1"/>
    <property type="match status" value="1"/>
</dbReference>
<dbReference type="SMART" id="SM00437">
    <property type="entry name" value="TOP1Ac"/>
    <property type="match status" value="1"/>
</dbReference>
<dbReference type="EC" id="5.6.2.1" evidence="3"/>
<dbReference type="Pfam" id="PF02201">
    <property type="entry name" value="SWIB"/>
    <property type="match status" value="1"/>
</dbReference>
<evidence type="ECO:0000259" key="15">
    <source>
        <dbReference type="PROSITE" id="PS51925"/>
    </source>
</evidence>
<evidence type="ECO:0000256" key="4">
    <source>
        <dbReference type="ARBA" id="ARBA00022723"/>
    </source>
</evidence>
<dbReference type="InterPro" id="IPR003601">
    <property type="entry name" value="Topo_IA_2"/>
</dbReference>
<dbReference type="PANTHER" id="PTHR11390">
    <property type="entry name" value="PROKARYOTIC DNA TOPOISOMERASE"/>
    <property type="match status" value="1"/>
</dbReference>
<evidence type="ECO:0000259" key="16">
    <source>
        <dbReference type="PROSITE" id="PS52039"/>
    </source>
</evidence>
<sequence>MSKTLVIAEKPSVAQDIVRALTPVAGKFEKHEDHFENDRYVVTSAVGHLVEIQAPEEFDVKRGKWSFAHLPVIPPHFDLKPVDKTKSRLNAVVKQAKRKDVTELVNACDAGREGELIFRLIEQYAGGAKGGLGKPIKRLWLQSMTPQAIRDGFAQLRSDAQMAGLASAARSRSEADWLVGINGTRAMTAFNSQGGGFFLTTVGRVQTPTLSLVVEREEKIRKFVSRDYWEIHASFHAEAGEYPAKWFDPQWKKGDDPEARADRLWSEARAREIAQAVRGKAATVTEESKPTTQASPLLFDLTSLQREANGKFGFSAKTTLALAQSLYERHKALTYPRTDSRALPEDYLPVAKQTFEMLADSGMRHLAPHALTALNNGYVRPSKRIFDNAKVSDHFAIIPTTQAPSGLSEAEQKLYDLVVRRFMAVFFPSAEYQVTTRISQVQGHHFKTEGKVLVKPGWLAIYGKEAADEVEGAKDGDKGQNLVPVQPGEMVRTEHVEPRGLKTKPPARYSEATLLGAMESAGKQIDDDELREAMQEKGLGTPATRAAIIEGLLTEKYMLREGRELIPTAKAFQLMTLLRGLEVEELCRADLTGEWEYKLAQMEKGQLSREAFMAEIAAMTERMVKKAKEYDRDTIPGDYATLHTPCPNCGGVVKENYRRYACTGAAGAGEGCGFSFGKSPAGRTFETAEAEALLRDRKIGPLEGFRSKAGWPFTSEIVIKFDEEAKNYKLEFAFGDDKGDEESGELVEFADEALGPCPVCGAAVHEHGSNYVCAKAVPTAAQPTPSCSFKSGKIILQQPVERAQMAKLLATGKTDLLDKFVSMRTRRAFKAFLVWDGAAGKVNFEFEQRDSKFPPRKTAATKTGAARASGASTSAAKASKPAKAAKAPAAPKAKAPRKAAAGQPPSAQLAAVIGSEPVARPEAVKKLWEYIKAHNLQDPKDKRTIVADDKLRAVFGKDSAGMFELAGLLGPHLGG</sequence>
<dbReference type="PROSITE" id="PS00396">
    <property type="entry name" value="TOPO_IA_1"/>
    <property type="match status" value="1"/>
</dbReference>
<keyword evidence="8" id="KW-0413">Isomerase</keyword>
<dbReference type="EMBL" id="BAABEX010000024">
    <property type="protein sequence ID" value="GAA4426438.1"/>
    <property type="molecule type" value="Genomic_DNA"/>
</dbReference>
<dbReference type="Gene3D" id="3.40.50.140">
    <property type="match status" value="1"/>
</dbReference>
<dbReference type="SUPFAM" id="SSF56712">
    <property type="entry name" value="Prokaryotic type I DNA topoisomerase"/>
    <property type="match status" value="1"/>
</dbReference>
<dbReference type="InterPro" id="IPR013497">
    <property type="entry name" value="Topo_IA_cen"/>
</dbReference>
<evidence type="ECO:0000256" key="1">
    <source>
        <dbReference type="ARBA" id="ARBA00000213"/>
    </source>
</evidence>
<keyword evidence="6" id="KW-0799">Topoisomerase</keyword>
<dbReference type="Pfam" id="PF01751">
    <property type="entry name" value="Toprim"/>
    <property type="match status" value="1"/>
</dbReference>
<dbReference type="InterPro" id="IPR019835">
    <property type="entry name" value="SWIB_domain"/>
</dbReference>
<dbReference type="Gene3D" id="1.10.245.10">
    <property type="entry name" value="SWIB/MDM2 domain"/>
    <property type="match status" value="1"/>
</dbReference>
<dbReference type="InterPro" id="IPR013825">
    <property type="entry name" value="Topo_IA_cen_sub2"/>
</dbReference>
<dbReference type="CDD" id="cd00186">
    <property type="entry name" value="TOP1Ac"/>
    <property type="match status" value="1"/>
</dbReference>
<dbReference type="Pfam" id="PF01131">
    <property type="entry name" value="Topoisom_bac"/>
    <property type="match status" value="1"/>
</dbReference>
<comment type="similarity">
    <text evidence="2">Belongs to the type IA topoisomerase family.</text>
</comment>
<name>A0ABP8LBB7_9BURK</name>
<gene>
    <name evidence="17" type="ORF">GCM10023090_22510</name>
</gene>
<dbReference type="InterPro" id="IPR025589">
    <property type="entry name" value="Toprim_C_rpt"/>
</dbReference>
<dbReference type="SUPFAM" id="SSF47592">
    <property type="entry name" value="SWIB/MDM2 domain"/>
    <property type="match status" value="1"/>
</dbReference>
<dbReference type="CDD" id="cd10567">
    <property type="entry name" value="SWIB-MDM2_like"/>
    <property type="match status" value="1"/>
</dbReference>
<dbReference type="InterPro" id="IPR034144">
    <property type="entry name" value="TOPRIM_TopoIII"/>
</dbReference>
<dbReference type="InterPro" id="IPR003121">
    <property type="entry name" value="SWIB_MDM2_domain"/>
</dbReference>
<keyword evidence="7" id="KW-0238">DNA-binding</keyword>
<dbReference type="Proteomes" id="UP001501788">
    <property type="component" value="Unassembled WGS sequence"/>
</dbReference>
<accession>A0ABP8LBB7</accession>
<dbReference type="InterPro" id="IPR005738">
    <property type="entry name" value="TopoIII"/>
</dbReference>
<keyword evidence="18" id="KW-1185">Reference proteome</keyword>
<dbReference type="InterPro" id="IPR013826">
    <property type="entry name" value="Topo_IA_cen_sub3"/>
</dbReference>
<dbReference type="PRINTS" id="PR00417">
    <property type="entry name" value="PRTPISMRASEI"/>
</dbReference>
<evidence type="ECO:0000256" key="8">
    <source>
        <dbReference type="ARBA" id="ARBA00023235"/>
    </source>
</evidence>
<evidence type="ECO:0000256" key="3">
    <source>
        <dbReference type="ARBA" id="ARBA00012891"/>
    </source>
</evidence>
<evidence type="ECO:0000256" key="12">
    <source>
        <dbReference type="ARBA" id="ARBA00032877"/>
    </source>
</evidence>
<keyword evidence="5" id="KW-0460">Magnesium</keyword>
<evidence type="ECO:0000256" key="5">
    <source>
        <dbReference type="ARBA" id="ARBA00022842"/>
    </source>
</evidence>
<dbReference type="InterPro" id="IPR003602">
    <property type="entry name" value="Topo_IA_DNA-bd_dom"/>
</dbReference>
<dbReference type="PANTHER" id="PTHR11390:SF21">
    <property type="entry name" value="DNA TOPOISOMERASE 3-ALPHA"/>
    <property type="match status" value="1"/>
</dbReference>
<dbReference type="SMART" id="SM00436">
    <property type="entry name" value="TOP1Bc"/>
    <property type="match status" value="1"/>
</dbReference>
<dbReference type="InterPro" id="IPR013824">
    <property type="entry name" value="Topo_IA_cen_sub1"/>
</dbReference>
<dbReference type="Gene3D" id="1.10.290.10">
    <property type="entry name" value="Topoisomerase I, domain 4"/>
    <property type="match status" value="1"/>
</dbReference>
<dbReference type="NCBIfam" id="TIGR01056">
    <property type="entry name" value="topB"/>
    <property type="match status" value="1"/>
</dbReference>
<dbReference type="SMART" id="SM00151">
    <property type="entry name" value="SWIB"/>
    <property type="match status" value="1"/>
</dbReference>
<dbReference type="InterPro" id="IPR036885">
    <property type="entry name" value="SWIB_MDM2_dom_sf"/>
</dbReference>
<dbReference type="InterPro" id="IPR023405">
    <property type="entry name" value="Topo_IA_core_domain"/>
</dbReference>
<evidence type="ECO:0000256" key="7">
    <source>
        <dbReference type="ARBA" id="ARBA00023125"/>
    </source>
</evidence>
<evidence type="ECO:0000256" key="10">
    <source>
        <dbReference type="ARBA" id="ARBA00031985"/>
    </source>
</evidence>
<evidence type="ECO:0000259" key="14">
    <source>
        <dbReference type="PROSITE" id="PS50880"/>
    </source>
</evidence>
<reference evidence="18" key="1">
    <citation type="journal article" date="2019" name="Int. J. Syst. Evol. Microbiol.">
        <title>The Global Catalogue of Microorganisms (GCM) 10K type strain sequencing project: providing services to taxonomists for standard genome sequencing and annotation.</title>
        <authorList>
            <consortium name="The Broad Institute Genomics Platform"/>
            <consortium name="The Broad Institute Genome Sequencing Center for Infectious Disease"/>
            <person name="Wu L."/>
            <person name="Ma J."/>
        </authorList>
    </citation>
    <scope>NUCLEOTIDE SEQUENCE [LARGE SCALE GENOMIC DNA]</scope>
    <source>
        <strain evidence="18">JCM 31890</strain>
    </source>
</reference>
<dbReference type="PROSITE" id="PS50880">
    <property type="entry name" value="TOPRIM"/>
    <property type="match status" value="1"/>
</dbReference>
<dbReference type="CDD" id="cd03362">
    <property type="entry name" value="TOPRIM_TopoIA_TopoIII"/>
    <property type="match status" value="1"/>
</dbReference>
<dbReference type="NCBIfam" id="NF005829">
    <property type="entry name" value="PRK07726.1"/>
    <property type="match status" value="1"/>
</dbReference>
<comment type="catalytic activity">
    <reaction evidence="1">
        <text>ATP-independent breakage of single-stranded DNA, followed by passage and rejoining.</text>
        <dbReference type="EC" id="5.6.2.1"/>
    </reaction>
</comment>
<dbReference type="RefSeq" id="WP_345064915.1">
    <property type="nucleotide sequence ID" value="NZ_BAABEX010000024.1"/>
</dbReference>
<dbReference type="SMART" id="SM00493">
    <property type="entry name" value="TOPRIM"/>
    <property type="match status" value="1"/>
</dbReference>
<dbReference type="Pfam" id="PF13342">
    <property type="entry name" value="Toprim_Crpt"/>
    <property type="match status" value="2"/>
</dbReference>